<comment type="subcellular location">
    <subcellularLocation>
        <location evidence="1">Secreted</location>
    </subcellularLocation>
</comment>
<dbReference type="InterPro" id="IPR013818">
    <property type="entry name" value="Lipase"/>
</dbReference>
<evidence type="ECO:0000256" key="4">
    <source>
        <dbReference type="RuleBase" id="RU004262"/>
    </source>
</evidence>
<dbReference type="PANTHER" id="PTHR11610:SF173">
    <property type="entry name" value="LIPASE DOMAIN-CONTAINING PROTEIN-RELATED"/>
    <property type="match status" value="1"/>
</dbReference>
<evidence type="ECO:0000259" key="6">
    <source>
        <dbReference type="Pfam" id="PF00151"/>
    </source>
</evidence>
<dbReference type="RefSeq" id="XP_025832873.1">
    <property type="nucleotide sequence ID" value="XM_025977088.1"/>
</dbReference>
<dbReference type="InParanoid" id="A0A7F5RA78"/>
<keyword evidence="5" id="KW-0732">Signal</keyword>
<dbReference type="GO" id="GO:0016298">
    <property type="term" value="F:lipase activity"/>
    <property type="evidence" value="ECO:0007669"/>
    <property type="project" value="InterPro"/>
</dbReference>
<dbReference type="PRINTS" id="PR00821">
    <property type="entry name" value="TAGLIPASE"/>
</dbReference>
<dbReference type="Gene3D" id="3.40.50.1820">
    <property type="entry name" value="alpha/beta hydrolase"/>
    <property type="match status" value="1"/>
</dbReference>
<evidence type="ECO:0000313" key="7">
    <source>
        <dbReference type="Proteomes" id="UP000192223"/>
    </source>
</evidence>
<sequence length="345" mass="39150">MNFVFVKLYLIVAYLAKLYHSESYDCKSKDVQEMMYLIDTVFTPSTNFSNINNNQANSSLITFAVYTLTDSKNPSYYYGNTTEVNLNRSKETKFIVHGWSESGNKTWVKDMVKAYFQTNKDYNVIVVDWSYYAEITYSKSIFYVASIGKIVANFITLAQLPLEKVHVIGFSLGGQIAGHVGKNIQMLQGRKLGRITGLDAAGPLFCFKNLVDKDKRINADDAEFVDAIHSNGGVFGCLYNYGTADFRPNCGTQQSDCLVETNKRNGSFIDKFINDSYCNHYSSTTYYVQSIYDKNKFLANKCASCDNYRKHIYDTTSNSSEEYMGEYCSKHASGNYYLSTNNLND</sequence>
<dbReference type="GO" id="GO:0017171">
    <property type="term" value="F:serine hydrolase activity"/>
    <property type="evidence" value="ECO:0007669"/>
    <property type="project" value="TreeGrafter"/>
</dbReference>
<evidence type="ECO:0000256" key="1">
    <source>
        <dbReference type="ARBA" id="ARBA00004613"/>
    </source>
</evidence>
<dbReference type="Proteomes" id="UP000192223">
    <property type="component" value="Unplaced"/>
</dbReference>
<name>A0A7F5RA78_AGRPL</name>
<feature type="signal peptide" evidence="5">
    <location>
        <begin position="1"/>
        <end position="21"/>
    </location>
</feature>
<dbReference type="AlphaFoldDB" id="A0A7F5RA78"/>
<evidence type="ECO:0000256" key="3">
    <source>
        <dbReference type="ARBA" id="ARBA00022525"/>
    </source>
</evidence>
<dbReference type="SUPFAM" id="SSF53474">
    <property type="entry name" value="alpha/beta-Hydrolases"/>
    <property type="match status" value="1"/>
</dbReference>
<dbReference type="OrthoDB" id="6755582at2759"/>
<protein>
    <submittedName>
        <fullName evidence="8">Pancreatic lipase-related protein 2-like isoform X1</fullName>
    </submittedName>
</protein>
<dbReference type="Pfam" id="PF00151">
    <property type="entry name" value="Lipase"/>
    <property type="match status" value="1"/>
</dbReference>
<evidence type="ECO:0000313" key="8">
    <source>
        <dbReference type="RefSeq" id="XP_025832873.1"/>
    </source>
</evidence>
<comment type="similarity">
    <text evidence="2 4">Belongs to the AB hydrolase superfamily. Lipase family.</text>
</comment>
<keyword evidence="7" id="KW-1185">Reference proteome</keyword>
<dbReference type="InterPro" id="IPR000734">
    <property type="entry name" value="TAG_lipase"/>
</dbReference>
<dbReference type="GeneID" id="108742821"/>
<feature type="domain" description="Lipase" evidence="6">
    <location>
        <begin position="46"/>
        <end position="341"/>
    </location>
</feature>
<dbReference type="GO" id="GO:0016042">
    <property type="term" value="P:lipid catabolic process"/>
    <property type="evidence" value="ECO:0007669"/>
    <property type="project" value="TreeGrafter"/>
</dbReference>
<evidence type="ECO:0000256" key="2">
    <source>
        <dbReference type="ARBA" id="ARBA00010701"/>
    </source>
</evidence>
<dbReference type="InterPro" id="IPR029058">
    <property type="entry name" value="AB_hydrolase_fold"/>
</dbReference>
<reference evidence="8" key="1">
    <citation type="submission" date="2025-08" db="UniProtKB">
        <authorList>
            <consortium name="RefSeq"/>
        </authorList>
    </citation>
    <scope>IDENTIFICATION</scope>
    <source>
        <tissue evidence="8">Entire body</tissue>
    </source>
</reference>
<accession>A0A7F5RA78</accession>
<gene>
    <name evidence="8" type="primary">LOC108742821</name>
</gene>
<evidence type="ECO:0000256" key="5">
    <source>
        <dbReference type="SAM" id="SignalP"/>
    </source>
</evidence>
<dbReference type="GO" id="GO:0005615">
    <property type="term" value="C:extracellular space"/>
    <property type="evidence" value="ECO:0007669"/>
    <property type="project" value="TreeGrafter"/>
</dbReference>
<proteinExistence type="inferred from homology"/>
<dbReference type="PANTHER" id="PTHR11610">
    <property type="entry name" value="LIPASE"/>
    <property type="match status" value="1"/>
</dbReference>
<feature type="chain" id="PRO_5028952696" evidence="5">
    <location>
        <begin position="22"/>
        <end position="345"/>
    </location>
</feature>
<keyword evidence="3" id="KW-0964">Secreted</keyword>
<organism evidence="7 8">
    <name type="scientific">Agrilus planipennis</name>
    <name type="common">Emerald ash borer</name>
    <name type="synonym">Agrilus marcopoli</name>
    <dbReference type="NCBI Taxonomy" id="224129"/>
    <lineage>
        <taxon>Eukaryota</taxon>
        <taxon>Metazoa</taxon>
        <taxon>Ecdysozoa</taxon>
        <taxon>Arthropoda</taxon>
        <taxon>Hexapoda</taxon>
        <taxon>Insecta</taxon>
        <taxon>Pterygota</taxon>
        <taxon>Neoptera</taxon>
        <taxon>Endopterygota</taxon>
        <taxon>Coleoptera</taxon>
        <taxon>Polyphaga</taxon>
        <taxon>Elateriformia</taxon>
        <taxon>Buprestoidea</taxon>
        <taxon>Buprestidae</taxon>
        <taxon>Agrilinae</taxon>
        <taxon>Agrilus</taxon>
    </lineage>
</organism>